<sequence length="106" mass="12171">MTRDDLARLRLRGGYNCKIWRTILEHRYQDKWLENTMYRPPPPGGEIKGAPGHGEQHPGMNRQRAQSQSAIMHLPPRVPASGVKPESLSTRRRSRDDPPRKKPAEP</sequence>
<feature type="compositionally biased region" description="Basic and acidic residues" evidence="1">
    <location>
        <begin position="94"/>
        <end position="106"/>
    </location>
</feature>
<accession>A0ABM1F4Z7</accession>
<reference evidence="3" key="1">
    <citation type="submission" date="2025-08" db="UniProtKB">
        <authorList>
            <consortium name="RefSeq"/>
        </authorList>
    </citation>
    <scope>IDENTIFICATION</scope>
</reference>
<gene>
    <name evidence="3" type="primary">LOC106819389</name>
</gene>
<dbReference type="GeneID" id="106819389"/>
<evidence type="ECO:0000256" key="1">
    <source>
        <dbReference type="SAM" id="MobiDB-lite"/>
    </source>
</evidence>
<name>A0ABM1F4Z7_PRICU</name>
<evidence type="ECO:0000313" key="2">
    <source>
        <dbReference type="Proteomes" id="UP000695022"/>
    </source>
</evidence>
<protein>
    <submittedName>
        <fullName evidence="3">Uncharacterized protein LOC106819389</fullName>
    </submittedName>
</protein>
<organism evidence="2 3">
    <name type="scientific">Priapulus caudatus</name>
    <name type="common">Priapulid worm</name>
    <dbReference type="NCBI Taxonomy" id="37621"/>
    <lineage>
        <taxon>Eukaryota</taxon>
        <taxon>Metazoa</taxon>
        <taxon>Ecdysozoa</taxon>
        <taxon>Scalidophora</taxon>
        <taxon>Priapulida</taxon>
        <taxon>Priapulimorpha</taxon>
        <taxon>Priapulimorphida</taxon>
        <taxon>Priapulidae</taxon>
        <taxon>Priapulus</taxon>
    </lineage>
</organism>
<keyword evidence="2" id="KW-1185">Reference proteome</keyword>
<feature type="region of interest" description="Disordered" evidence="1">
    <location>
        <begin position="35"/>
        <end position="106"/>
    </location>
</feature>
<proteinExistence type="predicted"/>
<evidence type="ECO:0000313" key="3">
    <source>
        <dbReference type="RefSeq" id="XP_014679518.1"/>
    </source>
</evidence>
<dbReference type="Proteomes" id="UP000695022">
    <property type="component" value="Unplaced"/>
</dbReference>
<dbReference type="RefSeq" id="XP_014679518.1">
    <property type="nucleotide sequence ID" value="XM_014824032.1"/>
</dbReference>